<evidence type="ECO:0000313" key="5">
    <source>
        <dbReference type="Proteomes" id="UP001243330"/>
    </source>
</evidence>
<dbReference type="EMBL" id="JAQOWY010000062">
    <property type="protein sequence ID" value="KAK1853081.1"/>
    <property type="molecule type" value="Genomic_DNA"/>
</dbReference>
<sequence>MEPHAASANPPARRQRKKCDVQRPCTLCVRAEVECVNEDTDRWRIQGLQLTRNRPRRPDGDKDDTASLRRTKRSRRTVTGENDTAEPASPASPEAVIIAASRTASSPLEDDGPHIGADSPVPQVTPVERSRRSWPSNSAAMTFMDEAFQRQDATTPGEADTSAFAANQWSARSIATSSSRAENGVPLRTSPHTPGLCQSRLHRSKRSSDAERALVMTLPEKQVAKLLIDNYFDKIHWCFLIFFQDEFKERFESLFNSISRDDGIKGASISFVSLVLGVCLTSLPYLSDEARSELVRLGVDSASLQEQILSILRLKLLDYVSSGSIEAVQTCILLGCFHLYHGEPELAWPICGCGLRIAQALNLHRAAADQRSGVPDFDDPVTRAIETKRRCWWSIYETETICSMLYGFPLSVVDEDCDVELPDPYPLRSKDPSWKSNEWKAAGKATLLSFKRAMAELTIIVKSALSRLYGTQRRLLEKEQMDNASGSDLQLLISTIAELDGRLKTWRDHLPMELLLGGAISKSQTESLVGGIPESLRSSFPSQTKRLQLFGVQSLSLKLAFENARILVHRPLLSYKTMAIAGHSRNAQPLRSAVQACRDAALQIAQVGSTSEFNEVAGTYAVSFVALHLFTAGVALSILTSLEPLSRESFESKMGLRQLVSMHSQLKAKSIVAEQGFEILKRLMTLVMSKETERMLQFEPADAEPGRNSDSTQRTSESIEVATQSNSATRAGESLPSTDFQGTSQDDLMSDSRPDIPEDSAQMARSDLGFCEDPLVTQALLDFEQAMSYDPNGVLGGGLAEFGDPFVESCFGAHDQGWIWNPRN</sequence>
<reference evidence="4" key="1">
    <citation type="submission" date="2023-01" db="EMBL/GenBank/DDBJ databases">
        <title>Colletotrichum chrysophilum M932 genome sequence.</title>
        <authorList>
            <person name="Baroncelli R."/>
        </authorList>
    </citation>
    <scope>NUCLEOTIDE SEQUENCE</scope>
    <source>
        <strain evidence="4">M932</strain>
    </source>
</reference>
<dbReference type="Pfam" id="PF00172">
    <property type="entry name" value="Zn_clus"/>
    <property type="match status" value="1"/>
</dbReference>
<dbReference type="PANTHER" id="PTHR46910">
    <property type="entry name" value="TRANSCRIPTION FACTOR PDR1"/>
    <property type="match status" value="1"/>
</dbReference>
<feature type="region of interest" description="Disordered" evidence="2">
    <location>
        <begin position="697"/>
        <end position="761"/>
    </location>
</feature>
<dbReference type="CDD" id="cd00067">
    <property type="entry name" value="GAL4"/>
    <property type="match status" value="1"/>
</dbReference>
<dbReference type="CDD" id="cd12148">
    <property type="entry name" value="fungal_TF_MHR"/>
    <property type="match status" value="1"/>
</dbReference>
<keyword evidence="1" id="KW-0539">Nucleus</keyword>
<organism evidence="4 5">
    <name type="scientific">Colletotrichum chrysophilum</name>
    <dbReference type="NCBI Taxonomy" id="1836956"/>
    <lineage>
        <taxon>Eukaryota</taxon>
        <taxon>Fungi</taxon>
        <taxon>Dikarya</taxon>
        <taxon>Ascomycota</taxon>
        <taxon>Pezizomycotina</taxon>
        <taxon>Sordariomycetes</taxon>
        <taxon>Hypocreomycetidae</taxon>
        <taxon>Glomerellales</taxon>
        <taxon>Glomerellaceae</taxon>
        <taxon>Colletotrichum</taxon>
        <taxon>Colletotrichum gloeosporioides species complex</taxon>
    </lineage>
</organism>
<evidence type="ECO:0000259" key="3">
    <source>
        <dbReference type="SMART" id="SM00906"/>
    </source>
</evidence>
<comment type="caution">
    <text evidence="4">The sequence shown here is derived from an EMBL/GenBank/DDBJ whole genome shotgun (WGS) entry which is preliminary data.</text>
</comment>
<dbReference type="PANTHER" id="PTHR46910:SF17">
    <property type="entry name" value="SCFA-RELATED"/>
    <property type="match status" value="1"/>
</dbReference>
<evidence type="ECO:0000313" key="4">
    <source>
        <dbReference type="EMBL" id="KAK1853081.1"/>
    </source>
</evidence>
<evidence type="ECO:0000256" key="1">
    <source>
        <dbReference type="ARBA" id="ARBA00023242"/>
    </source>
</evidence>
<dbReference type="Pfam" id="PF04082">
    <property type="entry name" value="Fungal_trans"/>
    <property type="match status" value="1"/>
</dbReference>
<feature type="compositionally biased region" description="Basic and acidic residues" evidence="2">
    <location>
        <begin position="56"/>
        <end position="67"/>
    </location>
</feature>
<proteinExistence type="predicted"/>
<keyword evidence="5" id="KW-1185">Reference proteome</keyword>
<accession>A0AAD9EQM7</accession>
<dbReference type="GO" id="GO:0008270">
    <property type="term" value="F:zinc ion binding"/>
    <property type="evidence" value="ECO:0007669"/>
    <property type="project" value="InterPro"/>
</dbReference>
<gene>
    <name evidence="4" type="ORF">CCHR01_04325</name>
</gene>
<protein>
    <submittedName>
        <fullName evidence="4">Tall aerial hyphae-4</fullName>
    </submittedName>
</protein>
<feature type="region of interest" description="Disordered" evidence="2">
    <location>
        <begin position="178"/>
        <end position="202"/>
    </location>
</feature>
<feature type="compositionally biased region" description="Polar residues" evidence="2">
    <location>
        <begin position="708"/>
        <end position="747"/>
    </location>
</feature>
<feature type="compositionally biased region" description="Low complexity" evidence="2">
    <location>
        <begin position="85"/>
        <end position="101"/>
    </location>
</feature>
<dbReference type="InterPro" id="IPR007219">
    <property type="entry name" value="XnlR_reg_dom"/>
</dbReference>
<dbReference type="InterPro" id="IPR050987">
    <property type="entry name" value="AtrR-like"/>
</dbReference>
<dbReference type="GO" id="GO:0000981">
    <property type="term" value="F:DNA-binding transcription factor activity, RNA polymerase II-specific"/>
    <property type="evidence" value="ECO:0007669"/>
    <property type="project" value="InterPro"/>
</dbReference>
<dbReference type="InterPro" id="IPR001138">
    <property type="entry name" value="Zn2Cys6_DnaBD"/>
</dbReference>
<dbReference type="Proteomes" id="UP001243330">
    <property type="component" value="Unassembled WGS sequence"/>
</dbReference>
<dbReference type="GO" id="GO:0003677">
    <property type="term" value="F:DNA binding"/>
    <property type="evidence" value="ECO:0007669"/>
    <property type="project" value="InterPro"/>
</dbReference>
<evidence type="ECO:0000256" key="2">
    <source>
        <dbReference type="SAM" id="MobiDB-lite"/>
    </source>
</evidence>
<feature type="domain" description="Xylanolytic transcriptional activator regulatory" evidence="3">
    <location>
        <begin position="347"/>
        <end position="428"/>
    </location>
</feature>
<dbReference type="SMART" id="SM00906">
    <property type="entry name" value="Fungal_trans"/>
    <property type="match status" value="1"/>
</dbReference>
<dbReference type="GO" id="GO:0006351">
    <property type="term" value="P:DNA-templated transcription"/>
    <property type="evidence" value="ECO:0007669"/>
    <property type="project" value="InterPro"/>
</dbReference>
<name>A0AAD9EQM7_9PEZI</name>
<feature type="region of interest" description="Disordered" evidence="2">
    <location>
        <begin position="1"/>
        <end position="21"/>
    </location>
</feature>
<feature type="region of interest" description="Disordered" evidence="2">
    <location>
        <begin position="49"/>
        <end position="137"/>
    </location>
</feature>
<dbReference type="AlphaFoldDB" id="A0AAD9EQM7"/>